<evidence type="ECO:0000313" key="7">
    <source>
        <dbReference type="Proteomes" id="UP000292445"/>
    </source>
</evidence>
<dbReference type="SUPFAM" id="SSF46785">
    <property type="entry name" value="Winged helix' DNA-binding domain"/>
    <property type="match status" value="1"/>
</dbReference>
<gene>
    <name evidence="6" type="ORF">EV675_0195</name>
</gene>
<evidence type="ECO:0000256" key="3">
    <source>
        <dbReference type="ARBA" id="ARBA00023125"/>
    </source>
</evidence>
<dbReference type="PANTHER" id="PTHR30419:SF8">
    <property type="entry name" value="NITROGEN ASSIMILATION TRANSCRIPTIONAL ACTIVATOR-RELATED"/>
    <property type="match status" value="1"/>
</dbReference>
<comment type="caution">
    <text evidence="6">The sequence shown here is derived from an EMBL/GenBank/DDBJ whole genome shotgun (WGS) entry which is preliminary data.</text>
</comment>
<organism evidence="6 7">
    <name type="scientific">Pigmentiphaga kullae</name>
    <dbReference type="NCBI Taxonomy" id="151784"/>
    <lineage>
        <taxon>Bacteria</taxon>
        <taxon>Pseudomonadati</taxon>
        <taxon>Pseudomonadota</taxon>
        <taxon>Betaproteobacteria</taxon>
        <taxon>Burkholderiales</taxon>
        <taxon>Alcaligenaceae</taxon>
        <taxon>Pigmentiphaga</taxon>
    </lineage>
</organism>
<dbReference type="GO" id="GO:0003700">
    <property type="term" value="F:DNA-binding transcription factor activity"/>
    <property type="evidence" value="ECO:0007669"/>
    <property type="project" value="InterPro"/>
</dbReference>
<keyword evidence="2" id="KW-0805">Transcription regulation</keyword>
<dbReference type="SUPFAM" id="SSF53850">
    <property type="entry name" value="Periplasmic binding protein-like II"/>
    <property type="match status" value="1"/>
</dbReference>
<keyword evidence="3" id="KW-0238">DNA-binding</keyword>
<evidence type="ECO:0000313" key="6">
    <source>
        <dbReference type="EMBL" id="RZS84191.1"/>
    </source>
</evidence>
<dbReference type="PANTHER" id="PTHR30419">
    <property type="entry name" value="HTH-TYPE TRANSCRIPTIONAL REGULATOR YBHD"/>
    <property type="match status" value="1"/>
</dbReference>
<dbReference type="AlphaFoldDB" id="A0A4Q7NGU6"/>
<dbReference type="EMBL" id="SGXC01000001">
    <property type="protein sequence ID" value="RZS84191.1"/>
    <property type="molecule type" value="Genomic_DNA"/>
</dbReference>
<accession>A0A4Q7NGU6</accession>
<comment type="similarity">
    <text evidence="1">Belongs to the LysR transcriptional regulatory family.</text>
</comment>
<keyword evidence="7" id="KW-1185">Reference proteome</keyword>
<dbReference type="InterPro" id="IPR036388">
    <property type="entry name" value="WH-like_DNA-bd_sf"/>
</dbReference>
<protein>
    <submittedName>
        <fullName evidence="6">LysR family transcriptional regulator</fullName>
    </submittedName>
</protein>
<dbReference type="GO" id="GO:0003677">
    <property type="term" value="F:DNA binding"/>
    <property type="evidence" value="ECO:0007669"/>
    <property type="project" value="UniProtKB-KW"/>
</dbReference>
<dbReference type="OrthoDB" id="9133980at2"/>
<evidence type="ECO:0000256" key="4">
    <source>
        <dbReference type="ARBA" id="ARBA00023163"/>
    </source>
</evidence>
<dbReference type="RefSeq" id="WP_130355578.1">
    <property type="nucleotide sequence ID" value="NZ_SGXC01000001.1"/>
</dbReference>
<reference evidence="6 7" key="1">
    <citation type="submission" date="2019-02" db="EMBL/GenBank/DDBJ databases">
        <title>Genomic Encyclopedia of Type Strains, Phase IV (KMG-IV): sequencing the most valuable type-strain genomes for metagenomic binning, comparative biology and taxonomic classification.</title>
        <authorList>
            <person name="Goeker M."/>
        </authorList>
    </citation>
    <scope>NUCLEOTIDE SEQUENCE [LARGE SCALE GENOMIC DNA]</scope>
    <source>
        <strain evidence="6 7">K24</strain>
    </source>
</reference>
<dbReference type="Gene3D" id="3.40.190.290">
    <property type="match status" value="1"/>
</dbReference>
<feature type="domain" description="HTH lysR-type" evidence="5">
    <location>
        <begin position="1"/>
        <end position="58"/>
    </location>
</feature>
<evidence type="ECO:0000256" key="1">
    <source>
        <dbReference type="ARBA" id="ARBA00009437"/>
    </source>
</evidence>
<evidence type="ECO:0000259" key="5">
    <source>
        <dbReference type="PROSITE" id="PS50931"/>
    </source>
</evidence>
<dbReference type="GO" id="GO:0005829">
    <property type="term" value="C:cytosol"/>
    <property type="evidence" value="ECO:0007669"/>
    <property type="project" value="TreeGrafter"/>
</dbReference>
<keyword evidence="4" id="KW-0804">Transcription</keyword>
<sequence length="299" mass="32518">MDLHDLRCFEVIATLGNMSRAAELLGRTQPALTKCIHRLEGEIGGRLFHRRGRGLELSESGAVLLASADRIRREAAEARRHIADLSEGTAGLVRVGAGAPIMGQMLPDVLPEVLARSPGATFQVVLDTGAALAHALRQGELDIWIGPLSSPLDPALSWRMLWEEQSVVVARHGHRLARPGLRLADLVNADWALPASGVDTRRWLEQLLARHGLPAPRVVIETNLAPAQPRLIAATDLLSIVSRRALRSPEVGSLLAPLPLEGVVLTRPYGLHLRKEAYLSPAACKFIDVLVRHVREPTT</sequence>
<dbReference type="Pfam" id="PF00126">
    <property type="entry name" value="HTH_1"/>
    <property type="match status" value="1"/>
</dbReference>
<dbReference type="InterPro" id="IPR050950">
    <property type="entry name" value="HTH-type_LysR_regulators"/>
</dbReference>
<proteinExistence type="inferred from homology"/>
<name>A0A4Q7NGU6_9BURK</name>
<dbReference type="PRINTS" id="PR00039">
    <property type="entry name" value="HTHLYSR"/>
</dbReference>
<dbReference type="InterPro" id="IPR036390">
    <property type="entry name" value="WH_DNA-bd_sf"/>
</dbReference>
<dbReference type="PROSITE" id="PS50931">
    <property type="entry name" value="HTH_LYSR"/>
    <property type="match status" value="1"/>
</dbReference>
<evidence type="ECO:0000256" key="2">
    <source>
        <dbReference type="ARBA" id="ARBA00023015"/>
    </source>
</evidence>
<dbReference type="Proteomes" id="UP000292445">
    <property type="component" value="Unassembled WGS sequence"/>
</dbReference>
<dbReference type="Pfam" id="PF03466">
    <property type="entry name" value="LysR_substrate"/>
    <property type="match status" value="1"/>
</dbReference>
<dbReference type="InterPro" id="IPR005119">
    <property type="entry name" value="LysR_subst-bd"/>
</dbReference>
<dbReference type="InterPro" id="IPR000847">
    <property type="entry name" value="LysR_HTH_N"/>
</dbReference>
<dbReference type="Gene3D" id="1.10.10.10">
    <property type="entry name" value="Winged helix-like DNA-binding domain superfamily/Winged helix DNA-binding domain"/>
    <property type="match status" value="1"/>
</dbReference>